<dbReference type="InterPro" id="IPR041698">
    <property type="entry name" value="Methyltransf_25"/>
</dbReference>
<name>A0ABW4FEH7_9PSEU</name>
<feature type="domain" description="Methyltransferase" evidence="2">
    <location>
        <begin position="61"/>
        <end position="151"/>
    </location>
</feature>
<dbReference type="Gene3D" id="3.40.50.150">
    <property type="entry name" value="Vaccinia Virus protein VP39"/>
    <property type="match status" value="1"/>
</dbReference>
<keyword evidence="3" id="KW-0808">Transferase</keyword>
<reference evidence="4" key="1">
    <citation type="journal article" date="2019" name="Int. J. Syst. Evol. Microbiol.">
        <title>The Global Catalogue of Microorganisms (GCM) 10K type strain sequencing project: providing services to taxonomists for standard genome sequencing and annotation.</title>
        <authorList>
            <consortium name="The Broad Institute Genomics Platform"/>
            <consortium name="The Broad Institute Genome Sequencing Center for Infectious Disease"/>
            <person name="Wu L."/>
            <person name="Ma J."/>
        </authorList>
    </citation>
    <scope>NUCLEOTIDE SEQUENCE [LARGE SCALE GENOMIC DNA]</scope>
    <source>
        <strain evidence="4">JCM 12165</strain>
    </source>
</reference>
<sequence>MSDAGTGRDGTAWDARLSEPGSPECTPDWLALREPADAAARASRLVDQLLPHLPPGRLVVRDLGCGSGSMGRWLAGRLPGEQQHWVLHDRDPGLLEIAAAGLPPGVTAETSAGDVTDLDAAALAGTSLVTASALLDLLTAEELAGLAAACAQAGCAALLTLSVVGSVSFTPADLLDEAFAAAFDAHQRRTVAGRRLLGPDAPAAAVTEFRRHGAQVATASSPWRLGPGEAALAEEWLRGWISAACEERPELAAEAGAYLGRRLAAAAVGELHVVVGHADLLALPSGGTA</sequence>
<dbReference type="Pfam" id="PF13649">
    <property type="entry name" value="Methyltransf_25"/>
    <property type="match status" value="1"/>
</dbReference>
<feature type="region of interest" description="Disordered" evidence="1">
    <location>
        <begin position="1"/>
        <end position="27"/>
    </location>
</feature>
<protein>
    <submittedName>
        <fullName evidence="3">Methyltransferase domain-containing protein</fullName>
    </submittedName>
</protein>
<dbReference type="InterPro" id="IPR029063">
    <property type="entry name" value="SAM-dependent_MTases_sf"/>
</dbReference>
<evidence type="ECO:0000313" key="4">
    <source>
        <dbReference type="Proteomes" id="UP001597145"/>
    </source>
</evidence>
<dbReference type="Proteomes" id="UP001597145">
    <property type="component" value="Unassembled WGS sequence"/>
</dbReference>
<proteinExistence type="predicted"/>
<keyword evidence="3" id="KW-0489">Methyltransferase</keyword>
<evidence type="ECO:0000313" key="3">
    <source>
        <dbReference type="EMBL" id="MFD1529068.1"/>
    </source>
</evidence>
<dbReference type="EMBL" id="JBHUCP010000004">
    <property type="protein sequence ID" value="MFD1529068.1"/>
    <property type="molecule type" value="Genomic_DNA"/>
</dbReference>
<evidence type="ECO:0000256" key="1">
    <source>
        <dbReference type="SAM" id="MobiDB-lite"/>
    </source>
</evidence>
<gene>
    <name evidence="3" type="ORF">ACFSCY_06410</name>
</gene>
<dbReference type="SUPFAM" id="SSF53335">
    <property type="entry name" value="S-adenosyl-L-methionine-dependent methyltransferases"/>
    <property type="match status" value="1"/>
</dbReference>
<dbReference type="GO" id="GO:0008168">
    <property type="term" value="F:methyltransferase activity"/>
    <property type="evidence" value="ECO:0007669"/>
    <property type="project" value="UniProtKB-KW"/>
</dbReference>
<accession>A0ABW4FEH7</accession>
<comment type="caution">
    <text evidence="3">The sequence shown here is derived from an EMBL/GenBank/DDBJ whole genome shotgun (WGS) entry which is preliminary data.</text>
</comment>
<evidence type="ECO:0000259" key="2">
    <source>
        <dbReference type="Pfam" id="PF13649"/>
    </source>
</evidence>
<dbReference type="GO" id="GO:0032259">
    <property type="term" value="P:methylation"/>
    <property type="evidence" value="ECO:0007669"/>
    <property type="project" value="UniProtKB-KW"/>
</dbReference>
<dbReference type="RefSeq" id="WP_379659660.1">
    <property type="nucleotide sequence ID" value="NZ_BAAAJG010000008.1"/>
</dbReference>
<keyword evidence="4" id="KW-1185">Reference proteome</keyword>
<organism evidence="3 4">
    <name type="scientific">Pseudonocardia aurantiaca</name>
    <dbReference type="NCBI Taxonomy" id="75290"/>
    <lineage>
        <taxon>Bacteria</taxon>
        <taxon>Bacillati</taxon>
        <taxon>Actinomycetota</taxon>
        <taxon>Actinomycetes</taxon>
        <taxon>Pseudonocardiales</taxon>
        <taxon>Pseudonocardiaceae</taxon>
        <taxon>Pseudonocardia</taxon>
    </lineage>
</organism>